<dbReference type="SUPFAM" id="SSF103473">
    <property type="entry name" value="MFS general substrate transporter"/>
    <property type="match status" value="1"/>
</dbReference>
<dbReference type="GO" id="GO:0016020">
    <property type="term" value="C:membrane"/>
    <property type="evidence" value="ECO:0007669"/>
    <property type="project" value="UniProtKB-SubCell"/>
</dbReference>
<dbReference type="InterPro" id="IPR036259">
    <property type="entry name" value="MFS_trans_sf"/>
</dbReference>
<name>X1CSB0_9ZZZZ</name>
<evidence type="ECO:0000256" key="3">
    <source>
        <dbReference type="ARBA" id="ARBA00022989"/>
    </source>
</evidence>
<dbReference type="AlphaFoldDB" id="X1CSB0"/>
<sequence length="224" mass="24496">AHVLASLIGPGLGGTLFSIGGIFLPGLFAAGLSVFTMIITIFILEETWPKSKRQVTQEITPKIIIKIRKNKNAMFYLVLWGFHTASFMIAMVSFSFFAEIVFGVGPYEIGILLMIAGILRVLVRFTLFKPTITKLGENNAIKFGLGIFFVSFLIIGFSINVIMLFAMILFISFAASLTRGPLNSKISQSVSPREQGKINGYSSGLDSFAQIIGPLTATFMLGFF</sequence>
<feature type="domain" description="Major facilitator superfamily (MFS) profile" evidence="6">
    <location>
        <begin position="1"/>
        <end position="224"/>
    </location>
</feature>
<feature type="transmembrane region" description="Helical" evidence="5">
    <location>
        <begin position="143"/>
        <end position="175"/>
    </location>
</feature>
<comment type="subcellular location">
    <subcellularLocation>
        <location evidence="1">Membrane</location>
        <topology evidence="1">Multi-pass membrane protein</topology>
    </subcellularLocation>
</comment>
<evidence type="ECO:0000256" key="1">
    <source>
        <dbReference type="ARBA" id="ARBA00004141"/>
    </source>
</evidence>
<feature type="non-terminal residue" evidence="7">
    <location>
        <position position="1"/>
    </location>
</feature>
<feature type="transmembrane region" description="Helical" evidence="5">
    <location>
        <begin position="104"/>
        <end position="123"/>
    </location>
</feature>
<dbReference type="PANTHER" id="PTHR24002">
    <property type="entry name" value="SOLUTE CARRIER FAMILY 22 MEMBER 18"/>
    <property type="match status" value="1"/>
</dbReference>
<dbReference type="InterPro" id="IPR011701">
    <property type="entry name" value="MFS"/>
</dbReference>
<dbReference type="InterPro" id="IPR020846">
    <property type="entry name" value="MFS_dom"/>
</dbReference>
<dbReference type="GO" id="GO:0005635">
    <property type="term" value="C:nuclear envelope"/>
    <property type="evidence" value="ECO:0007669"/>
    <property type="project" value="TreeGrafter"/>
</dbReference>
<evidence type="ECO:0000256" key="4">
    <source>
        <dbReference type="ARBA" id="ARBA00023136"/>
    </source>
</evidence>
<reference evidence="7" key="1">
    <citation type="journal article" date="2014" name="Front. Microbiol.">
        <title>High frequency of phylogenetically diverse reductive dehalogenase-homologous genes in deep subseafloor sedimentary metagenomes.</title>
        <authorList>
            <person name="Kawai M."/>
            <person name="Futagami T."/>
            <person name="Toyoda A."/>
            <person name="Takaki Y."/>
            <person name="Nishi S."/>
            <person name="Hori S."/>
            <person name="Arai W."/>
            <person name="Tsubouchi T."/>
            <person name="Morono Y."/>
            <person name="Uchiyama I."/>
            <person name="Ito T."/>
            <person name="Fujiyama A."/>
            <person name="Inagaki F."/>
            <person name="Takami H."/>
        </authorList>
    </citation>
    <scope>NUCLEOTIDE SEQUENCE</scope>
    <source>
        <strain evidence="7">Expedition CK06-06</strain>
    </source>
</reference>
<feature type="transmembrane region" description="Helical" evidence="5">
    <location>
        <begin position="22"/>
        <end position="44"/>
    </location>
</feature>
<keyword evidence="4 5" id="KW-0472">Membrane</keyword>
<keyword evidence="3 5" id="KW-1133">Transmembrane helix</keyword>
<dbReference type="Gene3D" id="1.20.1250.20">
    <property type="entry name" value="MFS general substrate transporter like domains"/>
    <property type="match status" value="1"/>
</dbReference>
<dbReference type="PANTHER" id="PTHR24002:SF3">
    <property type="entry name" value="SOLUTE CARRIER FAMILY 22 MEMBER 18"/>
    <property type="match status" value="1"/>
</dbReference>
<dbReference type="Pfam" id="PF07690">
    <property type="entry name" value="MFS_1"/>
    <property type="match status" value="1"/>
</dbReference>
<dbReference type="GO" id="GO:0022857">
    <property type="term" value="F:transmembrane transporter activity"/>
    <property type="evidence" value="ECO:0007669"/>
    <property type="project" value="InterPro"/>
</dbReference>
<evidence type="ECO:0000313" key="7">
    <source>
        <dbReference type="EMBL" id="GAH11346.1"/>
    </source>
</evidence>
<evidence type="ECO:0000256" key="5">
    <source>
        <dbReference type="SAM" id="Phobius"/>
    </source>
</evidence>
<feature type="transmembrane region" description="Helical" evidence="5">
    <location>
        <begin position="73"/>
        <end position="98"/>
    </location>
</feature>
<evidence type="ECO:0000259" key="6">
    <source>
        <dbReference type="PROSITE" id="PS50850"/>
    </source>
</evidence>
<proteinExistence type="predicted"/>
<comment type="caution">
    <text evidence="7">The sequence shown here is derived from an EMBL/GenBank/DDBJ whole genome shotgun (WGS) entry which is preliminary data.</text>
</comment>
<accession>X1CSB0</accession>
<keyword evidence="2 5" id="KW-0812">Transmembrane</keyword>
<dbReference type="EMBL" id="BART01033812">
    <property type="protein sequence ID" value="GAH11346.1"/>
    <property type="molecule type" value="Genomic_DNA"/>
</dbReference>
<dbReference type="InterPro" id="IPR001958">
    <property type="entry name" value="Tet-R_TetA/multi-R_MdtG-like"/>
</dbReference>
<protein>
    <recommendedName>
        <fullName evidence="6">Major facilitator superfamily (MFS) profile domain-containing protein</fullName>
    </recommendedName>
</protein>
<dbReference type="PROSITE" id="PS50850">
    <property type="entry name" value="MFS"/>
    <property type="match status" value="1"/>
</dbReference>
<gene>
    <name evidence="7" type="ORF">S01H4_57972</name>
</gene>
<feature type="non-terminal residue" evidence="7">
    <location>
        <position position="224"/>
    </location>
</feature>
<dbReference type="PRINTS" id="PR01035">
    <property type="entry name" value="TCRTETA"/>
</dbReference>
<organism evidence="7">
    <name type="scientific">marine sediment metagenome</name>
    <dbReference type="NCBI Taxonomy" id="412755"/>
    <lineage>
        <taxon>unclassified sequences</taxon>
        <taxon>metagenomes</taxon>
        <taxon>ecological metagenomes</taxon>
    </lineage>
</organism>
<evidence type="ECO:0000256" key="2">
    <source>
        <dbReference type="ARBA" id="ARBA00022692"/>
    </source>
</evidence>